<dbReference type="AlphaFoldDB" id="A0A845SIU6"/>
<dbReference type="Gene3D" id="2.40.50.320">
    <property type="entry name" value="Copper binding periplasmic protein CusF"/>
    <property type="match status" value="1"/>
</dbReference>
<keyword evidence="3" id="KW-1185">Reference proteome</keyword>
<protein>
    <recommendedName>
        <fullName evidence="4">Copper-binding protein</fullName>
    </recommendedName>
</protein>
<dbReference type="InterPro" id="IPR042230">
    <property type="entry name" value="CusF_sf"/>
</dbReference>
<reference evidence="2 3" key="1">
    <citation type="submission" date="2019-12" db="EMBL/GenBank/DDBJ databases">
        <authorList>
            <person name="Lee S.D."/>
        </authorList>
    </citation>
    <scope>NUCLEOTIDE SEQUENCE [LARGE SCALE GENOMIC DNA]</scope>
    <source>
        <strain evidence="2 3">SAP-6</strain>
    </source>
</reference>
<feature type="signal peptide" evidence="1">
    <location>
        <begin position="1"/>
        <end position="21"/>
    </location>
</feature>
<evidence type="ECO:0000313" key="3">
    <source>
        <dbReference type="Proteomes" id="UP000461443"/>
    </source>
</evidence>
<dbReference type="Pfam" id="PF11604">
    <property type="entry name" value="CusF_Ec"/>
    <property type="match status" value="1"/>
</dbReference>
<evidence type="ECO:0008006" key="4">
    <source>
        <dbReference type="Google" id="ProtNLM"/>
    </source>
</evidence>
<dbReference type="Proteomes" id="UP000461443">
    <property type="component" value="Unassembled WGS sequence"/>
</dbReference>
<dbReference type="EMBL" id="WUBS01000016">
    <property type="protein sequence ID" value="NDL65103.1"/>
    <property type="molecule type" value="Genomic_DNA"/>
</dbReference>
<evidence type="ECO:0000256" key="1">
    <source>
        <dbReference type="SAM" id="SignalP"/>
    </source>
</evidence>
<organism evidence="2 3">
    <name type="scientific">Acerihabitans arboris</name>
    <dbReference type="NCBI Taxonomy" id="2691583"/>
    <lineage>
        <taxon>Bacteria</taxon>
        <taxon>Pseudomonadati</taxon>
        <taxon>Pseudomonadota</taxon>
        <taxon>Gammaproteobacteria</taxon>
        <taxon>Enterobacterales</taxon>
        <taxon>Pectobacteriaceae</taxon>
        <taxon>Acerihabitans</taxon>
    </lineage>
</organism>
<sequence>MRTLFIIFLSAVSVFTIPALADGMAGMGDMANMHPDHGMMAASDVNATPADYRSHGIIKRWDNQHVAIAHQAIPALNWPPMTMTFSVPANLADRRLAAGTPVDFSFRQDAQGYALTAIHPVQP</sequence>
<proteinExistence type="predicted"/>
<accession>A0A845SIU6</accession>
<dbReference type="InterPro" id="IPR021647">
    <property type="entry name" value="CusF_Ec"/>
</dbReference>
<comment type="caution">
    <text evidence="2">The sequence shown here is derived from an EMBL/GenBank/DDBJ whole genome shotgun (WGS) entry which is preliminary data.</text>
</comment>
<feature type="chain" id="PRO_5032954858" description="Copper-binding protein" evidence="1">
    <location>
        <begin position="22"/>
        <end position="123"/>
    </location>
</feature>
<keyword evidence="1" id="KW-0732">Signal</keyword>
<dbReference type="RefSeq" id="WP_162367816.1">
    <property type="nucleotide sequence ID" value="NZ_WUBS01000016.1"/>
</dbReference>
<reference evidence="2 3" key="2">
    <citation type="submission" date="2020-02" db="EMBL/GenBank/DDBJ databases">
        <title>The new genus of Enterobacteriales.</title>
        <authorList>
            <person name="Kim I.S."/>
        </authorList>
    </citation>
    <scope>NUCLEOTIDE SEQUENCE [LARGE SCALE GENOMIC DNA]</scope>
    <source>
        <strain evidence="2 3">SAP-6</strain>
    </source>
</reference>
<evidence type="ECO:0000313" key="2">
    <source>
        <dbReference type="EMBL" id="NDL65103.1"/>
    </source>
</evidence>
<gene>
    <name evidence="2" type="ORF">GRH90_20445</name>
</gene>
<name>A0A845SIU6_9GAMM</name>